<organism evidence="2 3">
    <name type="scientific">Comamonas testosteroni</name>
    <name type="common">Pseudomonas testosteroni</name>
    <dbReference type="NCBI Taxonomy" id="285"/>
    <lineage>
        <taxon>Bacteria</taxon>
        <taxon>Pseudomonadati</taxon>
        <taxon>Pseudomonadota</taxon>
        <taxon>Betaproteobacteria</taxon>
        <taxon>Burkholderiales</taxon>
        <taxon>Comamonadaceae</taxon>
        <taxon>Comamonas</taxon>
    </lineage>
</organism>
<dbReference type="OrthoDB" id="8794128at2"/>
<dbReference type="Proteomes" id="UP000261948">
    <property type="component" value="Unassembled WGS sequence"/>
</dbReference>
<reference evidence="2 3" key="1">
    <citation type="submission" date="2018-08" db="EMBL/GenBank/DDBJ databases">
        <title>Comamonas testosteroni strain SWCO2.</title>
        <authorList>
            <person name="Jiang N."/>
            <person name="Zhang X.Z."/>
        </authorList>
    </citation>
    <scope>NUCLEOTIDE SEQUENCE [LARGE SCALE GENOMIC DNA]</scope>
    <source>
        <strain evidence="2 3">SWCO2</strain>
    </source>
</reference>
<proteinExistence type="predicted"/>
<comment type="caution">
    <text evidence="2">The sequence shown here is derived from an EMBL/GenBank/DDBJ whole genome shotgun (WGS) entry which is preliminary data.</text>
</comment>
<sequence>MTKPLLPVSAVQAVAVPVPAARAAAVTARAGAAPLGAAPAATPLPPASGQVQWSAQTLQSFKLQAFEQLIAQLALQIQGEPGAAPPRWPTQGLPAPTLQLVQQLLAQIQVSVQGQAQPLQLQAAQPGSVALMQALVQAASAQGQGAPGQPVAGSAMQTAAALSSTAAAALEQAGQGTALPRSSVQAPLLQNWWVHQGSLITPQGERNFSLTLQVPAAWAQAAGAAQTVQASPVPMRLPVADMAALPASGPLALVIQAGPASSTSALLWLELQPASTSAATAATAMPMALSTPALAQEVQQLLQNKADPWLMMAAAQAANALPVPRKHGEHRSHLCSTEGCQYQGLAPCAQPFCSEMNRIWATTRIERSS</sequence>
<dbReference type="EMBL" id="QURR01000003">
    <property type="protein sequence ID" value="RGE46304.1"/>
    <property type="molecule type" value="Genomic_DNA"/>
</dbReference>
<keyword evidence="3" id="KW-1185">Reference proteome</keyword>
<evidence type="ECO:0000313" key="2">
    <source>
        <dbReference type="EMBL" id="RGE46304.1"/>
    </source>
</evidence>
<keyword evidence="1" id="KW-0732">Signal</keyword>
<evidence type="ECO:0000256" key="1">
    <source>
        <dbReference type="SAM" id="SignalP"/>
    </source>
</evidence>
<name>A0A373FQ56_COMTE</name>
<protein>
    <submittedName>
        <fullName evidence="2">Fe-S oxidoreductase</fullName>
    </submittedName>
</protein>
<feature type="chain" id="PRO_5016944904" evidence="1">
    <location>
        <begin position="24"/>
        <end position="369"/>
    </location>
</feature>
<feature type="signal peptide" evidence="1">
    <location>
        <begin position="1"/>
        <end position="23"/>
    </location>
</feature>
<gene>
    <name evidence="2" type="ORF">DZC30_03510</name>
</gene>
<evidence type="ECO:0000313" key="3">
    <source>
        <dbReference type="Proteomes" id="UP000261948"/>
    </source>
</evidence>
<dbReference type="AlphaFoldDB" id="A0A373FQ56"/>
<accession>A0A373FQ56</accession>